<evidence type="ECO:0000256" key="2">
    <source>
        <dbReference type="ARBA" id="ARBA00024446"/>
    </source>
</evidence>
<dbReference type="Gene3D" id="3.30.70.1710">
    <property type="match status" value="1"/>
</dbReference>
<comment type="similarity">
    <text evidence="3">Belongs to the bacterial microcompartments protein family.</text>
</comment>
<sequence>MMTISLGVIETVGFTAAIHAADAACKAAGVSLAGYRKAGSGLVSVYFEGEISAVKAAVDSGLNAIREQSASNMALVMARPDSSVLAMLARGPILHAVADESERKVPVEETVIQTSIEEEVIPELTSMNEAVQAESIKANDGENKTIATNSLSDSQPAETSEPAVPTAMEQQPAIVKETQEETPVTNEPKRKPASSRRKRASAPKSQGNKK</sequence>
<evidence type="ECO:0000313" key="6">
    <source>
        <dbReference type="EMBL" id="MDO6541891.1"/>
    </source>
</evidence>
<dbReference type="GO" id="GO:0031469">
    <property type="term" value="C:bacterial microcompartment"/>
    <property type="evidence" value="ECO:0007669"/>
    <property type="project" value="UniProtKB-SubCell"/>
</dbReference>
<dbReference type="AlphaFoldDB" id="A0AAW7Y0L6"/>
<dbReference type="InterPro" id="IPR050575">
    <property type="entry name" value="BMC_shell"/>
</dbReference>
<dbReference type="PANTHER" id="PTHR33941">
    <property type="entry name" value="PROPANEDIOL UTILIZATION PROTEIN PDUA"/>
    <property type="match status" value="1"/>
</dbReference>
<dbReference type="Proteomes" id="UP001170624">
    <property type="component" value="Unassembled WGS sequence"/>
</dbReference>
<name>A0AAW7Y0L6_9GAMM</name>
<reference evidence="6" key="1">
    <citation type="submission" date="2023-07" db="EMBL/GenBank/DDBJ databases">
        <title>Genome content predicts the carbon catabolic preferences of heterotrophic bacteria.</title>
        <authorList>
            <person name="Gralka M."/>
        </authorList>
    </citation>
    <scope>NUCLEOTIDE SEQUENCE</scope>
    <source>
        <strain evidence="6">G2M05</strain>
    </source>
</reference>
<evidence type="ECO:0000259" key="5">
    <source>
        <dbReference type="PROSITE" id="PS51930"/>
    </source>
</evidence>
<dbReference type="Pfam" id="PF00936">
    <property type="entry name" value="BMC"/>
    <property type="match status" value="1"/>
</dbReference>
<comment type="subcellular location">
    <subcellularLocation>
        <location evidence="1">Bacterial microcompartment</location>
    </subcellularLocation>
</comment>
<dbReference type="InterPro" id="IPR044872">
    <property type="entry name" value="CcmK/CsoS1_BMC"/>
</dbReference>
<feature type="compositionally biased region" description="Polar residues" evidence="4">
    <location>
        <begin position="145"/>
        <end position="158"/>
    </location>
</feature>
<evidence type="ECO:0000256" key="1">
    <source>
        <dbReference type="ARBA" id="ARBA00024322"/>
    </source>
</evidence>
<dbReference type="EMBL" id="JAUOPU010000003">
    <property type="protein sequence ID" value="MDO6541891.1"/>
    <property type="molecule type" value="Genomic_DNA"/>
</dbReference>
<dbReference type="SMART" id="SM00877">
    <property type="entry name" value="BMC"/>
    <property type="match status" value="1"/>
</dbReference>
<feature type="region of interest" description="Disordered" evidence="4">
    <location>
        <begin position="135"/>
        <end position="210"/>
    </location>
</feature>
<evidence type="ECO:0000313" key="7">
    <source>
        <dbReference type="Proteomes" id="UP001170624"/>
    </source>
</evidence>
<dbReference type="InterPro" id="IPR000249">
    <property type="entry name" value="BMC_dom"/>
</dbReference>
<dbReference type="SUPFAM" id="SSF143414">
    <property type="entry name" value="CcmK-like"/>
    <property type="match status" value="1"/>
</dbReference>
<accession>A0AAW7Y0L6</accession>
<dbReference type="InterPro" id="IPR037233">
    <property type="entry name" value="CcmK-like_sf"/>
</dbReference>
<dbReference type="CDD" id="cd07045">
    <property type="entry name" value="BMC_CcmK_like"/>
    <property type="match status" value="1"/>
</dbReference>
<gene>
    <name evidence="6" type="ORF">Q4568_05080</name>
</gene>
<dbReference type="PROSITE" id="PS51930">
    <property type="entry name" value="BMC_2"/>
    <property type="match status" value="1"/>
</dbReference>
<comment type="caution">
    <text evidence="6">The sequence shown here is derived from an EMBL/GenBank/DDBJ whole genome shotgun (WGS) entry which is preliminary data.</text>
</comment>
<proteinExistence type="inferred from homology"/>
<dbReference type="PANTHER" id="PTHR33941:SF11">
    <property type="entry name" value="BACTERIAL MICROCOMPARTMENT SHELL PROTEIN PDUJ"/>
    <property type="match status" value="1"/>
</dbReference>
<protein>
    <submittedName>
        <fullName evidence="6">BMC domain-containing protein</fullName>
    </submittedName>
</protein>
<evidence type="ECO:0000256" key="4">
    <source>
        <dbReference type="SAM" id="MobiDB-lite"/>
    </source>
</evidence>
<feature type="compositionally biased region" description="Basic residues" evidence="4">
    <location>
        <begin position="191"/>
        <end position="210"/>
    </location>
</feature>
<evidence type="ECO:0000256" key="3">
    <source>
        <dbReference type="PROSITE-ProRule" id="PRU01278"/>
    </source>
</evidence>
<feature type="domain" description="BMC" evidence="5">
    <location>
        <begin position="5"/>
        <end position="89"/>
    </location>
</feature>
<dbReference type="RefSeq" id="WP_303498565.1">
    <property type="nucleotide sequence ID" value="NZ_JAUOPU010000003.1"/>
</dbReference>
<keyword evidence="2" id="KW-1283">Bacterial microcompartment</keyword>
<organism evidence="6 7">
    <name type="scientific">Photobacterium sanguinicancri</name>
    <dbReference type="NCBI Taxonomy" id="875932"/>
    <lineage>
        <taxon>Bacteria</taxon>
        <taxon>Pseudomonadati</taxon>
        <taxon>Pseudomonadota</taxon>
        <taxon>Gammaproteobacteria</taxon>
        <taxon>Vibrionales</taxon>
        <taxon>Vibrionaceae</taxon>
        <taxon>Photobacterium</taxon>
    </lineage>
</organism>